<dbReference type="KEGG" id="sct:SCAT_2571"/>
<dbReference type="Proteomes" id="UP000007842">
    <property type="component" value="Chromosome"/>
</dbReference>
<protein>
    <recommendedName>
        <fullName evidence="4">Nudix hydrolase domain-containing protein</fullName>
    </recommendedName>
</protein>
<name>F8K154_STREN</name>
<evidence type="ECO:0000256" key="1">
    <source>
        <dbReference type="ARBA" id="ARBA00005582"/>
    </source>
</evidence>
<keyword evidence="2 3" id="KW-0378">Hydrolase</keyword>
<dbReference type="PROSITE" id="PS51462">
    <property type="entry name" value="NUDIX"/>
    <property type="match status" value="1"/>
</dbReference>
<dbReference type="AlphaFoldDB" id="F8K154"/>
<dbReference type="HOGENOM" id="CLU_037162_14_2_11"/>
<evidence type="ECO:0000313" key="5">
    <source>
        <dbReference type="EMBL" id="AEW94932.1"/>
    </source>
</evidence>
<dbReference type="PRINTS" id="PR00502">
    <property type="entry name" value="NUDIXFAMILY"/>
</dbReference>
<reference evidence="6" key="1">
    <citation type="submission" date="2011-12" db="EMBL/GenBank/DDBJ databases">
        <title>Complete genome sequence of Streptomyces cattleya strain DSM 46488.</title>
        <authorList>
            <person name="Ou H.-Y."/>
            <person name="Li P."/>
            <person name="Zhao C."/>
            <person name="O'Hagan D."/>
            <person name="Deng Z."/>
        </authorList>
    </citation>
    <scope>NUCLEOTIDE SEQUENCE [LARGE SCALE GENOMIC DNA]</scope>
    <source>
        <strain evidence="6">ATCC 35852 / DSM 46488 / JCM 4925 / NBRC 14057 / NRRL 8057</strain>
    </source>
</reference>
<evidence type="ECO:0000259" key="4">
    <source>
        <dbReference type="PROSITE" id="PS51462"/>
    </source>
</evidence>
<dbReference type="Gene3D" id="3.90.79.10">
    <property type="entry name" value="Nucleoside Triphosphate Pyrophosphohydrolase"/>
    <property type="match status" value="1"/>
</dbReference>
<dbReference type="InterPro" id="IPR020476">
    <property type="entry name" value="Nudix_hydrolase"/>
</dbReference>
<dbReference type="SUPFAM" id="SSF55811">
    <property type="entry name" value="Nudix"/>
    <property type="match status" value="1"/>
</dbReference>
<dbReference type="GO" id="GO:0006167">
    <property type="term" value="P:AMP biosynthetic process"/>
    <property type="evidence" value="ECO:0007669"/>
    <property type="project" value="TreeGrafter"/>
</dbReference>
<dbReference type="GO" id="GO:0004081">
    <property type="term" value="F:bis(5'-nucleosyl)-tetraphosphatase (asymmetrical) activity"/>
    <property type="evidence" value="ECO:0007669"/>
    <property type="project" value="TreeGrafter"/>
</dbReference>
<dbReference type="InterPro" id="IPR051325">
    <property type="entry name" value="Nudix_hydrolase_domain"/>
</dbReference>
<organism evidence="5 6">
    <name type="scientific">Streptantibioticus cattleyicolor (strain ATCC 35852 / DSM 46488 / JCM 4925 / NBRC 14057 / NRRL 8057)</name>
    <name type="common">Streptomyces cattleya</name>
    <dbReference type="NCBI Taxonomy" id="1003195"/>
    <lineage>
        <taxon>Bacteria</taxon>
        <taxon>Bacillati</taxon>
        <taxon>Actinomycetota</taxon>
        <taxon>Actinomycetes</taxon>
        <taxon>Kitasatosporales</taxon>
        <taxon>Streptomycetaceae</taxon>
        <taxon>Streptantibioticus</taxon>
    </lineage>
</organism>
<keyword evidence="6" id="KW-1185">Reference proteome</keyword>
<dbReference type="InterPro" id="IPR015797">
    <property type="entry name" value="NUDIX_hydrolase-like_dom_sf"/>
</dbReference>
<dbReference type="CDD" id="cd03673">
    <property type="entry name" value="NUDIX_Ap6A_hydrolase"/>
    <property type="match status" value="1"/>
</dbReference>
<dbReference type="InterPro" id="IPR020084">
    <property type="entry name" value="NUDIX_hydrolase_CS"/>
</dbReference>
<dbReference type="OrthoDB" id="4287477at2"/>
<dbReference type="STRING" id="1003195.SCATT_25610"/>
<dbReference type="PROSITE" id="PS00893">
    <property type="entry name" value="NUDIX_BOX"/>
    <property type="match status" value="1"/>
</dbReference>
<dbReference type="GO" id="GO:0006754">
    <property type="term" value="P:ATP biosynthetic process"/>
    <property type="evidence" value="ECO:0007669"/>
    <property type="project" value="TreeGrafter"/>
</dbReference>
<comment type="similarity">
    <text evidence="1 3">Belongs to the Nudix hydrolase family.</text>
</comment>
<dbReference type="PATRIC" id="fig|1003195.11.peg.4073"/>
<dbReference type="PANTHER" id="PTHR21340">
    <property type="entry name" value="DIADENOSINE 5,5-P1,P4-TETRAPHOSPHATE PYROPHOSPHOHYDROLASE MUTT"/>
    <property type="match status" value="1"/>
</dbReference>
<evidence type="ECO:0000256" key="3">
    <source>
        <dbReference type="RuleBase" id="RU003476"/>
    </source>
</evidence>
<dbReference type="InterPro" id="IPR000086">
    <property type="entry name" value="NUDIX_hydrolase_dom"/>
</dbReference>
<gene>
    <name evidence="5" type="ordered locus">SCATT_25610</name>
</gene>
<dbReference type="RefSeq" id="WP_014143314.1">
    <property type="nucleotide sequence ID" value="NC_016111.1"/>
</dbReference>
<proteinExistence type="inferred from homology"/>
<dbReference type="PANTHER" id="PTHR21340:SF0">
    <property type="entry name" value="BIS(5'-NUCLEOSYL)-TETRAPHOSPHATASE [ASYMMETRICAL]"/>
    <property type="match status" value="1"/>
</dbReference>
<feature type="domain" description="Nudix hydrolase" evidence="4">
    <location>
        <begin position="5"/>
        <end position="133"/>
    </location>
</feature>
<dbReference type="eggNOG" id="COG1051">
    <property type="taxonomic scope" value="Bacteria"/>
</dbReference>
<dbReference type="KEGG" id="scy:SCATT_25610"/>
<evidence type="ECO:0000256" key="2">
    <source>
        <dbReference type="ARBA" id="ARBA00022801"/>
    </source>
</evidence>
<sequence length="139" mass="15373">MPKSSPIHAAGAVLWRRPPYGGALEIAVIHRPRYDDWSLPKGKLKRGESAAEAAVREVAEETGMACVLGPELPPCRYLVGARPKEVRYWVAEAAGGEFVPGREVDRMRWLPPAMARLRLTHDRDRPLLDAALRTLSGIV</sequence>
<dbReference type="Pfam" id="PF00293">
    <property type="entry name" value="NUDIX"/>
    <property type="match status" value="1"/>
</dbReference>
<accession>F8K154</accession>
<evidence type="ECO:0000313" key="6">
    <source>
        <dbReference type="Proteomes" id="UP000007842"/>
    </source>
</evidence>
<accession>G8WWP5</accession>
<dbReference type="EMBL" id="CP003219">
    <property type="protein sequence ID" value="AEW94932.1"/>
    <property type="molecule type" value="Genomic_DNA"/>
</dbReference>